<sequence length="593" mass="67528">MARFVRLLHFHFRSILFALESPPLPPKMADTMAALMEKGEKFEGEETGLRILLARREKEHNGRISSLSETNAQQEFLQCIYSHSSDNIKKHIHFPNSPTYSSLLEYAQKNPRWLNSSYAHPILIIAPKNESEIQPIILCSQKFGLQIRVKSGGHDYEGLSFRSVTNTQFVILDLINLDDIKIDKNEETAWIQTGVTLGQLYYEIAKKSEILAFPGGLYPSVGSGGIISGGGIGTLMRKFGLSADNVIDARVMDVNGRILDKKSMGEDMFWAIRGGGGSSFGVILAWKIKLVRIPPKVTAFTVRRKLEGNTINLLQRWQNVSHKFPKDLFMRVLIQNMGFGNEKIVQVSFQGLFLGRASEVTPLLNQTFPEFGLVSKDCFQDPTMNCSELPCIKKECFEVPWIRATLYFASKRTNDSIDFLVNNMVSQTKNYQKATSDFVKTPMQEEVWGMIKGMFLEEERPMIILDPLGGKLDEISEFELPFPHRKGNLFNIQYMVNWGDNSESIASKKIKWLRELNEKMKPFLSHCPRTAYLNYRDLDFGTNDGVYSYSKAKVWGAKYFNENFERLAKVKSKVDPGNFFRFEQSIPPFSVST</sequence>
<dbReference type="Pfam" id="PF01565">
    <property type="entry name" value="FAD_binding_4"/>
    <property type="match status" value="1"/>
</dbReference>
<dbReference type="PROSITE" id="PS51387">
    <property type="entry name" value="FAD_PCMH"/>
    <property type="match status" value="1"/>
</dbReference>
<comment type="similarity">
    <text evidence="3">Belongs to the oxygen-dependent FAD-linked oxidoreductase family.</text>
</comment>
<comment type="subcellular location">
    <subcellularLocation>
        <location evidence="2">Vacuole</location>
    </subcellularLocation>
</comment>
<evidence type="ECO:0000256" key="5">
    <source>
        <dbReference type="ARBA" id="ARBA00022589"/>
    </source>
</evidence>
<dbReference type="InterPro" id="IPR016169">
    <property type="entry name" value="FAD-bd_PCMH_sub2"/>
</dbReference>
<dbReference type="OrthoDB" id="407275at2759"/>
<dbReference type="KEGG" id="nta:107772403"/>
<dbReference type="GeneID" id="107772403"/>
<dbReference type="Gene3D" id="3.30.43.10">
    <property type="entry name" value="Uridine Diphospho-n-acetylenolpyruvylglucosamine Reductase, domain 2"/>
    <property type="match status" value="1"/>
</dbReference>
<keyword evidence="11" id="KW-0325">Glycoprotein</keyword>
<dbReference type="InterPro" id="IPR012951">
    <property type="entry name" value="BBE"/>
</dbReference>
<evidence type="ECO:0000313" key="15">
    <source>
        <dbReference type="RefSeq" id="XP_016447390.1"/>
    </source>
</evidence>
<protein>
    <submittedName>
        <fullName evidence="15">Tetrahydrocannabinolic acid synthase-like</fullName>
    </submittedName>
</protein>
<evidence type="ECO:0000256" key="8">
    <source>
        <dbReference type="ARBA" id="ARBA00022827"/>
    </source>
</evidence>
<dbReference type="AlphaFoldDB" id="A0A1S3Y5N3"/>
<dbReference type="Pfam" id="PF08031">
    <property type="entry name" value="BBE"/>
    <property type="match status" value="1"/>
</dbReference>
<evidence type="ECO:0000256" key="12">
    <source>
        <dbReference type="ARBA" id="ARBA00034114"/>
    </source>
</evidence>
<dbReference type="GO" id="GO:0009820">
    <property type="term" value="P:alkaloid metabolic process"/>
    <property type="evidence" value="ECO:0007669"/>
    <property type="project" value="UniProtKB-KW"/>
</dbReference>
<gene>
    <name evidence="15" type="primary">LOC107772403</name>
</gene>
<dbReference type="Gene3D" id="3.30.465.10">
    <property type="match status" value="1"/>
</dbReference>
<evidence type="ECO:0000256" key="13">
    <source>
        <dbReference type="ARBA" id="ARBA00045734"/>
    </source>
</evidence>
<keyword evidence="9" id="KW-0560">Oxidoreductase</keyword>
<dbReference type="STRING" id="4097.A0A1S3Y5N3"/>
<dbReference type="InterPro" id="IPR006093">
    <property type="entry name" value="Oxy_OxRdtase_FAD_BS"/>
</dbReference>
<evidence type="ECO:0000256" key="4">
    <source>
        <dbReference type="ARBA" id="ARBA00022554"/>
    </source>
</evidence>
<dbReference type="GO" id="GO:0071949">
    <property type="term" value="F:FAD binding"/>
    <property type="evidence" value="ECO:0007669"/>
    <property type="project" value="InterPro"/>
</dbReference>
<dbReference type="InterPro" id="IPR036318">
    <property type="entry name" value="FAD-bd_PCMH-like_sf"/>
</dbReference>
<dbReference type="SUPFAM" id="SSF56176">
    <property type="entry name" value="FAD-binding/transporter-associated domain-like"/>
    <property type="match status" value="1"/>
</dbReference>
<comment type="function">
    <text evidence="13">Involved in the biosynthesis of pyridine alkaloid natural products, leading mainly to the production of anabasine, anatabine, nicotine and nornicotine, effective deterrents against herbivores with antiparasitic and pesticide properties (neurotoxins); nornicotine serves as the precursor in the synthesis of the carcinogen compound N'-nitrosonornicotine (NNN). Catalyzes a late oxidation step subsequent to the pyridine ring condensation reaction in the biosynthesis of alkaloids.</text>
</comment>
<reference evidence="14" key="1">
    <citation type="journal article" date="2014" name="Nat. Commun.">
        <title>The tobacco genome sequence and its comparison with those of tomato and potato.</title>
        <authorList>
            <person name="Sierro N."/>
            <person name="Battey J.N."/>
            <person name="Ouadi S."/>
            <person name="Bakaher N."/>
            <person name="Bovet L."/>
            <person name="Willig A."/>
            <person name="Goepfert S."/>
            <person name="Peitsch M.C."/>
            <person name="Ivanov N.V."/>
        </authorList>
    </citation>
    <scope>NUCLEOTIDE SEQUENCE [LARGE SCALE GENOMIC DNA]</scope>
</reference>
<organism evidence="14 15">
    <name type="scientific">Nicotiana tabacum</name>
    <name type="common">Common tobacco</name>
    <dbReference type="NCBI Taxonomy" id="4097"/>
    <lineage>
        <taxon>Eukaryota</taxon>
        <taxon>Viridiplantae</taxon>
        <taxon>Streptophyta</taxon>
        <taxon>Embryophyta</taxon>
        <taxon>Tracheophyta</taxon>
        <taxon>Spermatophyta</taxon>
        <taxon>Magnoliopsida</taxon>
        <taxon>eudicotyledons</taxon>
        <taxon>Gunneridae</taxon>
        <taxon>Pentapetalae</taxon>
        <taxon>asterids</taxon>
        <taxon>lamiids</taxon>
        <taxon>Solanales</taxon>
        <taxon>Solanaceae</taxon>
        <taxon>Nicotianoideae</taxon>
        <taxon>Nicotianeae</taxon>
        <taxon>Nicotiana</taxon>
    </lineage>
</organism>
<comment type="cofactor">
    <cofactor evidence="1">
        <name>FAD</name>
        <dbReference type="ChEBI" id="CHEBI:57692"/>
    </cofactor>
</comment>
<keyword evidence="8" id="KW-0274">FAD</keyword>
<dbReference type="InterPro" id="IPR016166">
    <property type="entry name" value="FAD-bd_PCMH"/>
</dbReference>
<dbReference type="InterPro" id="IPR006094">
    <property type="entry name" value="Oxid_FAD_bind_N"/>
</dbReference>
<dbReference type="PROSITE" id="PS00862">
    <property type="entry name" value="OX2_COVAL_FAD"/>
    <property type="match status" value="1"/>
</dbReference>
<evidence type="ECO:0000256" key="6">
    <source>
        <dbReference type="ARBA" id="ARBA00022630"/>
    </source>
</evidence>
<proteinExistence type="inferred from homology"/>
<dbReference type="OMA" id="VPWIRAT"/>
<dbReference type="PANTHER" id="PTHR32448">
    <property type="entry name" value="OS08G0158400 PROTEIN"/>
    <property type="match status" value="1"/>
</dbReference>
<dbReference type="GO" id="GO:0005773">
    <property type="term" value="C:vacuole"/>
    <property type="evidence" value="ECO:0007669"/>
    <property type="project" value="UniProtKB-SubCell"/>
</dbReference>
<evidence type="ECO:0000256" key="3">
    <source>
        <dbReference type="ARBA" id="ARBA00005466"/>
    </source>
</evidence>
<dbReference type="RefSeq" id="XP_016447390.1">
    <property type="nucleotide sequence ID" value="XM_016591904.1"/>
</dbReference>
<dbReference type="Proteomes" id="UP000790787">
    <property type="component" value="Chromosome 21"/>
</dbReference>
<evidence type="ECO:0000256" key="7">
    <source>
        <dbReference type="ARBA" id="ARBA00022729"/>
    </source>
</evidence>
<dbReference type="UniPathway" id="UPA00107"/>
<evidence type="ECO:0000256" key="9">
    <source>
        <dbReference type="ARBA" id="ARBA00023002"/>
    </source>
</evidence>
<comment type="pathway">
    <text evidence="12">Alkaloid biosynthesis; nicotine biosynthesis.</text>
</comment>
<name>A0A1S3Y5N3_TOBAC</name>
<dbReference type="SMR" id="A0A1S3Y5N3"/>
<reference evidence="15" key="2">
    <citation type="submission" date="2025-08" db="UniProtKB">
        <authorList>
            <consortium name="RefSeq"/>
        </authorList>
    </citation>
    <scope>IDENTIFICATION</scope>
</reference>
<dbReference type="Gene3D" id="3.40.462.20">
    <property type="match status" value="1"/>
</dbReference>
<evidence type="ECO:0000256" key="1">
    <source>
        <dbReference type="ARBA" id="ARBA00001974"/>
    </source>
</evidence>
<evidence type="ECO:0000256" key="10">
    <source>
        <dbReference type="ARBA" id="ARBA00023157"/>
    </source>
</evidence>
<keyword evidence="5" id="KW-0017">Alkaloid metabolism</keyword>
<evidence type="ECO:0000313" key="14">
    <source>
        <dbReference type="Proteomes" id="UP000790787"/>
    </source>
</evidence>
<keyword evidence="10" id="KW-1015">Disulfide bond</keyword>
<dbReference type="InterPro" id="IPR016167">
    <property type="entry name" value="FAD-bd_PCMH_sub1"/>
</dbReference>
<keyword evidence="4" id="KW-0926">Vacuole</keyword>
<keyword evidence="14" id="KW-1185">Reference proteome</keyword>
<evidence type="ECO:0000256" key="2">
    <source>
        <dbReference type="ARBA" id="ARBA00004116"/>
    </source>
</evidence>
<accession>A0A1S3Y5N3</accession>
<keyword evidence="6" id="KW-0285">Flavoprotein</keyword>
<dbReference type="PaxDb" id="4097-A0A1S3Y5N3"/>
<dbReference type="GO" id="GO:0042179">
    <property type="term" value="P:nicotine biosynthetic process"/>
    <property type="evidence" value="ECO:0007669"/>
    <property type="project" value="UniProtKB-UniPathway"/>
</dbReference>
<dbReference type="GO" id="GO:0016491">
    <property type="term" value="F:oxidoreductase activity"/>
    <property type="evidence" value="ECO:0007669"/>
    <property type="project" value="UniProtKB-KW"/>
</dbReference>
<keyword evidence="7" id="KW-0732">Signal</keyword>
<evidence type="ECO:0000256" key="11">
    <source>
        <dbReference type="ARBA" id="ARBA00023180"/>
    </source>
</evidence>